<dbReference type="GO" id="GO:0005886">
    <property type="term" value="C:plasma membrane"/>
    <property type="evidence" value="ECO:0007669"/>
    <property type="project" value="TreeGrafter"/>
</dbReference>
<keyword evidence="13" id="KW-1185">Reference proteome</keyword>
<feature type="transmembrane region" description="Helical" evidence="7">
    <location>
        <begin position="836"/>
        <end position="860"/>
    </location>
</feature>
<dbReference type="RefSeq" id="XP_029108045.1">
    <property type="nucleotide sequence ID" value="XM_029252212.1"/>
</dbReference>
<proteinExistence type="predicted"/>
<dbReference type="Proteomes" id="UP000694397">
    <property type="component" value="Chromosome 5"/>
</dbReference>
<dbReference type="GO" id="GO:0098978">
    <property type="term" value="C:glutamatergic synapse"/>
    <property type="evidence" value="ECO:0007669"/>
    <property type="project" value="TreeGrafter"/>
</dbReference>
<dbReference type="GO" id="GO:0072112">
    <property type="term" value="P:podocyte differentiation"/>
    <property type="evidence" value="ECO:0007669"/>
    <property type="project" value="TreeGrafter"/>
</dbReference>
<dbReference type="GO" id="GO:0090090">
    <property type="term" value="P:negative regulation of canonical Wnt signaling pathway"/>
    <property type="evidence" value="ECO:0007669"/>
    <property type="project" value="TreeGrafter"/>
</dbReference>
<evidence type="ECO:0000256" key="8">
    <source>
        <dbReference type="SAM" id="SignalP"/>
    </source>
</evidence>
<dbReference type="InterPro" id="IPR003595">
    <property type="entry name" value="Tyr_Pase_cat"/>
</dbReference>
<dbReference type="CDD" id="cd00063">
    <property type="entry name" value="FN3"/>
    <property type="match status" value="3"/>
</dbReference>
<reference evidence="12 13" key="1">
    <citation type="submission" date="2019-04" db="EMBL/GenBank/DDBJ databases">
        <authorList>
            <consortium name="Wellcome Sanger Institute Data Sharing"/>
        </authorList>
    </citation>
    <scope>NUCLEOTIDE SEQUENCE [LARGE SCALE GENOMIC DNA]</scope>
</reference>
<dbReference type="GO" id="GO:0003093">
    <property type="term" value="P:regulation of glomerular filtration"/>
    <property type="evidence" value="ECO:0007669"/>
    <property type="project" value="TreeGrafter"/>
</dbReference>
<dbReference type="GO" id="GO:0045296">
    <property type="term" value="F:cadherin binding"/>
    <property type="evidence" value="ECO:0007669"/>
    <property type="project" value="TreeGrafter"/>
</dbReference>
<dbReference type="InterPro" id="IPR029021">
    <property type="entry name" value="Prot-tyrosine_phosphatase-like"/>
</dbReference>
<dbReference type="OrthoDB" id="8609993at2759"/>
<dbReference type="InterPro" id="IPR016130">
    <property type="entry name" value="Tyr_Pase_AS"/>
</dbReference>
<accession>A0A8C9TZK0</accession>
<evidence type="ECO:0000259" key="10">
    <source>
        <dbReference type="PROSITE" id="PS50056"/>
    </source>
</evidence>
<dbReference type="Pfam" id="PF26586">
    <property type="entry name" value="Fn3_R-PTP-O"/>
    <property type="match status" value="1"/>
</dbReference>
<dbReference type="PANTHER" id="PTHR47028:SF1">
    <property type="entry name" value="RECEPTOR-TYPE TYROSINE-PROTEIN PHOSPHATASE O"/>
    <property type="match status" value="1"/>
</dbReference>
<dbReference type="SUPFAM" id="SSF49265">
    <property type="entry name" value="Fibronectin type III"/>
    <property type="match status" value="3"/>
</dbReference>
<dbReference type="PROSITE" id="PS50853">
    <property type="entry name" value="FN3"/>
    <property type="match status" value="3"/>
</dbReference>
<comment type="subcellular location">
    <subcellularLocation>
        <location evidence="1">Membrane</location>
        <topology evidence="1">Single-pass membrane protein</topology>
    </subcellularLocation>
</comment>
<gene>
    <name evidence="12" type="primary">PTPRO</name>
    <name evidence="12" type="synonym">ptpro</name>
</gene>
<dbReference type="GeneID" id="108942543"/>
<dbReference type="CDD" id="cd14614">
    <property type="entry name" value="R-PTPc-O"/>
    <property type="match status" value="1"/>
</dbReference>
<dbReference type="GO" id="GO:0098982">
    <property type="term" value="C:GABA-ergic synapse"/>
    <property type="evidence" value="ECO:0007669"/>
    <property type="project" value="TreeGrafter"/>
</dbReference>
<evidence type="ECO:0000256" key="4">
    <source>
        <dbReference type="ARBA" id="ARBA00022912"/>
    </source>
</evidence>
<dbReference type="PROSITE" id="PS00383">
    <property type="entry name" value="TYR_PHOSPHATASE_1"/>
    <property type="match status" value="1"/>
</dbReference>
<keyword evidence="7" id="KW-1133">Transmembrane helix</keyword>
<protein>
    <submittedName>
        <fullName evidence="12">Protein tyrosine phosphatase receptor type O</fullName>
    </submittedName>
</protein>
<feature type="transmembrane region" description="Helical" evidence="7">
    <location>
        <begin position="896"/>
        <end position="917"/>
    </location>
</feature>
<feature type="region of interest" description="Disordered" evidence="6">
    <location>
        <begin position="330"/>
        <end position="350"/>
    </location>
</feature>
<feature type="domain" description="Fibronectin type-III" evidence="11">
    <location>
        <begin position="544"/>
        <end position="646"/>
    </location>
</feature>
<dbReference type="AlphaFoldDB" id="A0A8C9TZK0"/>
<dbReference type="GeneTree" id="ENSGT00940000154814"/>
<dbReference type="PROSITE" id="PS50055">
    <property type="entry name" value="TYR_PHOSPHATASE_PTP"/>
    <property type="match status" value="1"/>
</dbReference>
<dbReference type="InterPro" id="IPR036116">
    <property type="entry name" value="FN3_sf"/>
</dbReference>
<dbReference type="PRINTS" id="PR00700">
    <property type="entry name" value="PRTYPHPHTASE"/>
</dbReference>
<dbReference type="SMART" id="SM00194">
    <property type="entry name" value="PTPc"/>
    <property type="match status" value="1"/>
</dbReference>
<dbReference type="SMART" id="SM00060">
    <property type="entry name" value="FN3"/>
    <property type="match status" value="4"/>
</dbReference>
<feature type="domain" description="Tyrosine specific protein phosphatases" evidence="10">
    <location>
        <begin position="1128"/>
        <end position="1202"/>
    </location>
</feature>
<feature type="compositionally biased region" description="Acidic residues" evidence="6">
    <location>
        <begin position="245"/>
        <end position="276"/>
    </location>
</feature>
<dbReference type="FunFam" id="3.90.190.10:FF:000039">
    <property type="entry name" value="receptor-type tyrosine-protein phosphatase O isoform X1"/>
    <property type="match status" value="1"/>
</dbReference>
<dbReference type="Ensembl" id="ENSSFOT00015078869.1">
    <property type="protein sequence ID" value="ENSSFOP00015060931.1"/>
    <property type="gene ID" value="ENSSFOG00015010933.2"/>
</dbReference>
<dbReference type="SMART" id="SM00404">
    <property type="entry name" value="PTPc_motif"/>
    <property type="match status" value="1"/>
</dbReference>
<dbReference type="GO" id="GO:0004725">
    <property type="term" value="F:protein tyrosine phosphatase activity"/>
    <property type="evidence" value="ECO:0007669"/>
    <property type="project" value="InterPro"/>
</dbReference>
<evidence type="ECO:0000256" key="5">
    <source>
        <dbReference type="ARBA" id="ARBA00023136"/>
    </source>
</evidence>
<dbReference type="InterPro" id="IPR042996">
    <property type="entry name" value="PTPRO"/>
</dbReference>
<reference evidence="12" key="2">
    <citation type="submission" date="2025-08" db="UniProtKB">
        <authorList>
            <consortium name="Ensembl"/>
        </authorList>
    </citation>
    <scope>IDENTIFICATION</scope>
</reference>
<evidence type="ECO:0000313" key="12">
    <source>
        <dbReference type="Ensembl" id="ENSSFOP00015060931.1"/>
    </source>
</evidence>
<reference evidence="12" key="3">
    <citation type="submission" date="2025-09" db="UniProtKB">
        <authorList>
            <consortium name="Ensembl"/>
        </authorList>
    </citation>
    <scope>IDENTIFICATION</scope>
</reference>
<dbReference type="Pfam" id="PF00102">
    <property type="entry name" value="Y_phosphatase"/>
    <property type="match status" value="1"/>
</dbReference>
<sequence>MWLHAICALCGIQSTLSFLVALRDDASIAVSLEASDVRGSGVAYAAKVAGEPRTRFLQFENFSAALPPALVFDASYHGLCYAVTLMVDDGTEWSKAAAPVRILTEPLPVDSVLIHDYKASPETGVVFEMKYAENNVFTRVNISYVEGKELRTMLYKDFSKGKTVFKHWLPGVCYSNVTFQLLSEASFNGSTLARRSGITHEPAQHRTVPNPPLNVSVKVVQLSSGALSEGKIGRPPSRRVRDVPLMEEQEEAEAHEEEVEPVEEQTEAQEEEEEEPKSEADPVRPVNSSMERSFANDTEDENAPDPYWEVATSSPAPGAQEEFVNAVVPDESNESGSAAEPSSFPSSLPTERPPVLLELRWLPPRAPSAFDGFNVYVYHDENCTETATVDDNTHEFFLKLREPGTYRVLVRTLSTSGRCEPRESARDTGVTFYLSPGGEWFEQPAERPQAVSVTLLGPSTAAVSWAPGAEGRNGSLVSVLSLTCLKPSLGQRTESTYCGEENSTSDIITNLTPGAQYRVVVYHTNGPLVSPPSDPVIIAIEPTGVRDLAVHPLSPSAVILTWQRPYRVAFRKYILETFFFSPVTQTSKWSTYYEVAATASVTASVRVTDLLPAWHYKFRVTMVTWGEPALRCCDSSTVSFITAPEAPHISSVDFSNGILYVRWTYGDIFTDLSHSRMLHWQVVAEGKKSVKRRISVDVTRTVMKAALALPPGDIYNLTVTACTERSRNTSTPHIVKLEPASPRSLYAVNSTHTSVSLVWVEEGVVDFYQVLCKPLSLNKELKGREPQIVHGHMATISGLRPATAYNCSVTSYSYSTPSEPTYVGVSTPAREMNPSVAAISALAVLSVLLVSLIALILLVLRKKHLQMTRECSAGTFVNFASFERDGKLPYNWRRSLFAFLTLLPSCLWTDYLLAFYINPWGKTALKKRKLTSPVQLDDFDAYVKDMSKDSAYKFSLQFEELKSVGLDLSHDAADLPVNRPKNRYTNILPYDFSRVKLVSMHNDEGSDYINANYIPGYKSPREYIATQGPLPETRNDFWTMVLQQKSRIIVMLTQCSERRRVKCDHYWPFTEEPVAYGEVTVEMLSEKEGPEWTVRNFRLGYADETQDVLHFNYTSWPDHGVPTVNAIESILQFVYIIRQQAGKSRGPVVVHCSAGVGRTGTFIALDRLMQHIREHDFIDVLGLVAEMRSHRLCMVQTEEQYVFIHQCVQLMCRKKRQQTVSSDVIYENVTKS</sequence>
<evidence type="ECO:0000259" key="9">
    <source>
        <dbReference type="PROSITE" id="PS50055"/>
    </source>
</evidence>
<feature type="domain" description="Tyrosine-protein phosphatase" evidence="9">
    <location>
        <begin position="954"/>
        <end position="1211"/>
    </location>
</feature>
<evidence type="ECO:0000256" key="2">
    <source>
        <dbReference type="ARBA" id="ARBA00022729"/>
    </source>
</evidence>
<name>A0A8C9TZK0_SCLFO</name>
<feature type="signal peptide" evidence="8">
    <location>
        <begin position="1"/>
        <end position="17"/>
    </location>
</feature>
<evidence type="ECO:0000256" key="3">
    <source>
        <dbReference type="ARBA" id="ARBA00022801"/>
    </source>
</evidence>
<dbReference type="InterPro" id="IPR003961">
    <property type="entry name" value="FN3_dom"/>
</dbReference>
<feature type="domain" description="Fibronectin type-III" evidence="11">
    <location>
        <begin position="741"/>
        <end position="830"/>
    </location>
</feature>
<dbReference type="Pfam" id="PF00041">
    <property type="entry name" value="fn3"/>
    <property type="match status" value="1"/>
</dbReference>
<evidence type="ECO:0000313" key="13">
    <source>
        <dbReference type="Proteomes" id="UP000694397"/>
    </source>
</evidence>
<dbReference type="SUPFAM" id="SSF52799">
    <property type="entry name" value="(Phosphotyrosine protein) phosphatases II"/>
    <property type="match status" value="1"/>
</dbReference>
<dbReference type="InterPro" id="IPR000242">
    <property type="entry name" value="PTP_cat"/>
</dbReference>
<keyword evidence="5 7" id="KW-0472">Membrane</keyword>
<keyword evidence="7" id="KW-0812">Transmembrane</keyword>
<feature type="domain" description="Fibronectin type-III" evidence="11">
    <location>
        <begin position="447"/>
        <end position="543"/>
    </location>
</feature>
<keyword evidence="4" id="KW-0904">Protein phosphatase</keyword>
<dbReference type="PANTHER" id="PTHR47028">
    <property type="entry name" value="RECEPTOR-TYPE TYROSINE-PROTEIN PHOSPHATASE O"/>
    <property type="match status" value="1"/>
</dbReference>
<dbReference type="Gene3D" id="2.60.40.10">
    <property type="entry name" value="Immunoglobulins"/>
    <property type="match status" value="3"/>
</dbReference>
<keyword evidence="3" id="KW-0378">Hydrolase</keyword>
<dbReference type="PROSITE" id="PS50056">
    <property type="entry name" value="TYR_PHOSPHATASE_2"/>
    <property type="match status" value="1"/>
</dbReference>
<feature type="chain" id="PRO_5034943136" evidence="8">
    <location>
        <begin position="18"/>
        <end position="1232"/>
    </location>
</feature>
<evidence type="ECO:0000256" key="7">
    <source>
        <dbReference type="SAM" id="Phobius"/>
    </source>
</evidence>
<organism evidence="12 13">
    <name type="scientific">Scleropages formosus</name>
    <name type="common">Asian bonytongue</name>
    <name type="synonym">Osteoglossum formosum</name>
    <dbReference type="NCBI Taxonomy" id="113540"/>
    <lineage>
        <taxon>Eukaryota</taxon>
        <taxon>Metazoa</taxon>
        <taxon>Chordata</taxon>
        <taxon>Craniata</taxon>
        <taxon>Vertebrata</taxon>
        <taxon>Euteleostomi</taxon>
        <taxon>Actinopterygii</taxon>
        <taxon>Neopterygii</taxon>
        <taxon>Teleostei</taxon>
        <taxon>Osteoglossocephala</taxon>
        <taxon>Osteoglossomorpha</taxon>
        <taxon>Osteoglossiformes</taxon>
        <taxon>Osteoglossidae</taxon>
        <taxon>Scleropages</taxon>
    </lineage>
</organism>
<evidence type="ECO:0000256" key="6">
    <source>
        <dbReference type="SAM" id="MobiDB-lite"/>
    </source>
</evidence>
<evidence type="ECO:0000256" key="1">
    <source>
        <dbReference type="ARBA" id="ARBA00004167"/>
    </source>
</evidence>
<feature type="region of interest" description="Disordered" evidence="6">
    <location>
        <begin position="226"/>
        <end position="315"/>
    </location>
</feature>
<dbReference type="InterPro" id="IPR058859">
    <property type="entry name" value="Fn3_R-PTP-O"/>
</dbReference>
<dbReference type="InterPro" id="IPR000387">
    <property type="entry name" value="Tyr_Pase_dom"/>
</dbReference>
<evidence type="ECO:0000259" key="11">
    <source>
        <dbReference type="PROSITE" id="PS50853"/>
    </source>
</evidence>
<dbReference type="Gene3D" id="3.90.190.10">
    <property type="entry name" value="Protein tyrosine phosphatase superfamily"/>
    <property type="match status" value="1"/>
</dbReference>
<dbReference type="InterPro" id="IPR013783">
    <property type="entry name" value="Ig-like_fold"/>
</dbReference>
<dbReference type="GO" id="GO:0007411">
    <property type="term" value="P:axon guidance"/>
    <property type="evidence" value="ECO:0007669"/>
    <property type="project" value="TreeGrafter"/>
</dbReference>
<dbReference type="GO" id="GO:0017147">
    <property type="term" value="F:Wnt-protein binding"/>
    <property type="evidence" value="ECO:0007669"/>
    <property type="project" value="TreeGrafter"/>
</dbReference>
<keyword evidence="2 8" id="KW-0732">Signal</keyword>